<dbReference type="InterPro" id="IPR009305">
    <property type="entry name" value="Mpo1-like"/>
</dbReference>
<dbReference type="OMA" id="IQFIGHY"/>
<reference evidence="2 3" key="1">
    <citation type="journal article" date="2018" name="Nat. Ecol. Evol.">
        <title>Genomic signatures of mitonuclear coevolution across populations of Tigriopus californicus.</title>
        <authorList>
            <person name="Barreto F.S."/>
            <person name="Watson E.T."/>
            <person name="Lima T.G."/>
            <person name="Willett C.S."/>
            <person name="Edmands S."/>
            <person name="Li W."/>
            <person name="Burton R.S."/>
        </authorList>
    </citation>
    <scope>NUCLEOTIDE SEQUENCE [LARGE SCALE GENOMIC DNA]</scope>
    <source>
        <strain evidence="2 3">San Diego</strain>
    </source>
</reference>
<keyword evidence="1" id="KW-0472">Membrane</keyword>
<dbReference type="AlphaFoldDB" id="A0A553PS92"/>
<keyword evidence="1" id="KW-1133">Transmembrane helix</keyword>
<proteinExistence type="predicted"/>
<dbReference type="PANTHER" id="PTHR28026">
    <property type="entry name" value="DUF962 DOMAIN PROTEIN (AFU_ORTHOLOGUE AFUA_8G05310)"/>
    <property type="match status" value="1"/>
</dbReference>
<dbReference type="GO" id="GO:0016020">
    <property type="term" value="C:membrane"/>
    <property type="evidence" value="ECO:0007669"/>
    <property type="project" value="GOC"/>
</dbReference>
<feature type="transmembrane region" description="Helical" evidence="1">
    <location>
        <begin position="67"/>
        <end position="87"/>
    </location>
</feature>
<evidence type="ECO:0000313" key="2">
    <source>
        <dbReference type="EMBL" id="TRY80556.1"/>
    </source>
</evidence>
<sequence>MAFGKDTFNLEKQFTFYASYHNNPVNVAIHMICIWPILATGLVLLQLSSFCSWTHLPTPDCLQKLPLGLEAPLNLALVVALIYVVSYMLMEPVVGGIAALFVTALYFGSWNMVSEDWHVGGYPVWRVALVIFIMAWIIQFIGHGVFEGRAPALLDSLDQALLTAPLFVLLEVFFFLGYRKGFHQKIMKQVAINVKKFKEGNKKGQ</sequence>
<dbReference type="OrthoDB" id="2124888at2759"/>
<gene>
    <name evidence="2" type="ORF">TCAL_06489</name>
</gene>
<evidence type="ECO:0008006" key="4">
    <source>
        <dbReference type="Google" id="ProtNLM"/>
    </source>
</evidence>
<organism evidence="2 3">
    <name type="scientific">Tigriopus californicus</name>
    <name type="common">Marine copepod</name>
    <dbReference type="NCBI Taxonomy" id="6832"/>
    <lineage>
        <taxon>Eukaryota</taxon>
        <taxon>Metazoa</taxon>
        <taxon>Ecdysozoa</taxon>
        <taxon>Arthropoda</taxon>
        <taxon>Crustacea</taxon>
        <taxon>Multicrustacea</taxon>
        <taxon>Hexanauplia</taxon>
        <taxon>Copepoda</taxon>
        <taxon>Harpacticoida</taxon>
        <taxon>Harpacticidae</taxon>
        <taxon>Tigriopus</taxon>
    </lineage>
</organism>
<comment type="caution">
    <text evidence="2">The sequence shown here is derived from an EMBL/GenBank/DDBJ whole genome shotgun (WGS) entry which is preliminary data.</text>
</comment>
<protein>
    <recommendedName>
        <fullName evidence="4">DUF962 domain-containing protein</fullName>
    </recommendedName>
</protein>
<feature type="transmembrane region" description="Helical" evidence="1">
    <location>
        <begin position="27"/>
        <end position="47"/>
    </location>
</feature>
<feature type="transmembrane region" description="Helical" evidence="1">
    <location>
        <begin position="161"/>
        <end position="178"/>
    </location>
</feature>
<evidence type="ECO:0000256" key="1">
    <source>
        <dbReference type="SAM" id="Phobius"/>
    </source>
</evidence>
<evidence type="ECO:0000313" key="3">
    <source>
        <dbReference type="Proteomes" id="UP000318571"/>
    </source>
</evidence>
<dbReference type="GO" id="GO:0005783">
    <property type="term" value="C:endoplasmic reticulum"/>
    <property type="evidence" value="ECO:0007669"/>
    <property type="project" value="TreeGrafter"/>
</dbReference>
<name>A0A553PS92_TIGCA</name>
<dbReference type="Pfam" id="PF06127">
    <property type="entry name" value="Mpo1-like"/>
    <property type="match status" value="1"/>
</dbReference>
<dbReference type="EMBL" id="VCGU01000001">
    <property type="protein sequence ID" value="TRY80556.1"/>
    <property type="molecule type" value="Genomic_DNA"/>
</dbReference>
<feature type="transmembrane region" description="Helical" evidence="1">
    <location>
        <begin position="124"/>
        <end position="141"/>
    </location>
</feature>
<keyword evidence="1" id="KW-0812">Transmembrane</keyword>
<dbReference type="Proteomes" id="UP000318571">
    <property type="component" value="Chromosome 12"/>
</dbReference>
<dbReference type="PANTHER" id="PTHR28026:SF9">
    <property type="entry name" value="2-HYDROXY-PALMITIC ACID DIOXYGENASE MPO1"/>
    <property type="match status" value="1"/>
</dbReference>
<keyword evidence="3" id="KW-1185">Reference proteome</keyword>
<feature type="transmembrane region" description="Helical" evidence="1">
    <location>
        <begin position="93"/>
        <end position="112"/>
    </location>
</feature>
<dbReference type="GO" id="GO:0046521">
    <property type="term" value="P:sphingoid catabolic process"/>
    <property type="evidence" value="ECO:0007669"/>
    <property type="project" value="TreeGrafter"/>
</dbReference>
<accession>A0A553PS92</accession>